<evidence type="ECO:0000313" key="1">
    <source>
        <dbReference type="EMBL" id="MET1477191.1"/>
    </source>
</evidence>
<proteinExistence type="predicted"/>
<gene>
    <name evidence="1" type="ORF">ABXL37_23320</name>
</gene>
<protein>
    <submittedName>
        <fullName evidence="1">Uncharacterized protein</fullName>
    </submittedName>
</protein>
<organism evidence="1 2">
    <name type="scientific">Burkholderia sola</name>
    <dbReference type="NCBI Taxonomy" id="2843302"/>
    <lineage>
        <taxon>Bacteria</taxon>
        <taxon>Pseudomonadati</taxon>
        <taxon>Pseudomonadota</taxon>
        <taxon>Betaproteobacteria</taxon>
        <taxon>Burkholderiales</taxon>
        <taxon>Burkholderiaceae</taxon>
        <taxon>Burkholderia</taxon>
        <taxon>Burkholderia cepacia complex</taxon>
    </lineage>
</organism>
<dbReference type="Proteomes" id="UP001548587">
    <property type="component" value="Unassembled WGS sequence"/>
</dbReference>
<dbReference type="EMBL" id="JBEWCH010000016">
    <property type="protein sequence ID" value="MET1477191.1"/>
    <property type="molecule type" value="Genomic_DNA"/>
</dbReference>
<reference evidence="1 2" key="1">
    <citation type="submission" date="2024-06" db="EMBL/GenBank/DDBJ databases">
        <title>Burkholderia sola in Mexico.</title>
        <authorList>
            <person name="Estrada P."/>
        </authorList>
    </citation>
    <scope>NUCLEOTIDE SEQUENCE [LARGE SCALE GENOMIC DNA]</scope>
    <source>
        <strain evidence="1 2">CpTa8-5</strain>
    </source>
</reference>
<comment type="caution">
    <text evidence="1">The sequence shown here is derived from an EMBL/GenBank/DDBJ whole genome shotgun (WGS) entry which is preliminary data.</text>
</comment>
<name>A0ABV2CDL2_9BURK</name>
<accession>A0ABV2CDL2</accession>
<sequence>MRDDQSADQFADADADAEIESTSVDASVRLIGQPHGIRLLSDAFAGVSHCLVIRIFT</sequence>
<evidence type="ECO:0000313" key="2">
    <source>
        <dbReference type="Proteomes" id="UP001548587"/>
    </source>
</evidence>
<dbReference type="RefSeq" id="WP_209927060.1">
    <property type="nucleotide sequence ID" value="NZ_JBEWCH010000016.1"/>
</dbReference>
<keyword evidence="2" id="KW-1185">Reference proteome</keyword>